<dbReference type="AlphaFoldDB" id="A0A2T3AQ11"/>
<keyword evidence="2" id="KW-1185">Reference proteome</keyword>
<dbReference type="EMBL" id="KZ679019">
    <property type="protein sequence ID" value="PSS07064.1"/>
    <property type="molecule type" value="Genomic_DNA"/>
</dbReference>
<protein>
    <submittedName>
        <fullName evidence="1">Uncharacterized protein</fullName>
    </submittedName>
</protein>
<dbReference type="GeneID" id="36572116"/>
<proteinExistence type="predicted"/>
<organism evidence="1 2">
    <name type="scientific">Amorphotheca resinae ATCC 22711</name>
    <dbReference type="NCBI Taxonomy" id="857342"/>
    <lineage>
        <taxon>Eukaryota</taxon>
        <taxon>Fungi</taxon>
        <taxon>Dikarya</taxon>
        <taxon>Ascomycota</taxon>
        <taxon>Pezizomycotina</taxon>
        <taxon>Leotiomycetes</taxon>
        <taxon>Helotiales</taxon>
        <taxon>Amorphothecaceae</taxon>
        <taxon>Amorphotheca</taxon>
    </lineage>
</organism>
<dbReference type="RefSeq" id="XP_024716720.1">
    <property type="nucleotide sequence ID" value="XM_024864035.1"/>
</dbReference>
<reference evidence="1 2" key="1">
    <citation type="journal article" date="2018" name="New Phytol.">
        <title>Comparative genomics and transcriptomics depict ericoid mycorrhizal fungi as versatile saprotrophs and plant mutualists.</title>
        <authorList>
            <person name="Martino E."/>
            <person name="Morin E."/>
            <person name="Grelet G.A."/>
            <person name="Kuo A."/>
            <person name="Kohler A."/>
            <person name="Daghino S."/>
            <person name="Barry K.W."/>
            <person name="Cichocki N."/>
            <person name="Clum A."/>
            <person name="Dockter R.B."/>
            <person name="Hainaut M."/>
            <person name="Kuo R.C."/>
            <person name="LaButti K."/>
            <person name="Lindahl B.D."/>
            <person name="Lindquist E.A."/>
            <person name="Lipzen A."/>
            <person name="Khouja H.R."/>
            <person name="Magnuson J."/>
            <person name="Murat C."/>
            <person name="Ohm R.A."/>
            <person name="Singer S.W."/>
            <person name="Spatafora J.W."/>
            <person name="Wang M."/>
            <person name="Veneault-Fourrey C."/>
            <person name="Henrissat B."/>
            <person name="Grigoriev I.V."/>
            <person name="Martin F.M."/>
            <person name="Perotto S."/>
        </authorList>
    </citation>
    <scope>NUCLEOTIDE SEQUENCE [LARGE SCALE GENOMIC DNA]</scope>
    <source>
        <strain evidence="1 2">ATCC 22711</strain>
    </source>
</reference>
<dbReference type="InParanoid" id="A0A2T3AQ11"/>
<evidence type="ECO:0000313" key="2">
    <source>
        <dbReference type="Proteomes" id="UP000241818"/>
    </source>
</evidence>
<name>A0A2T3AQ11_AMORE</name>
<evidence type="ECO:0000313" key="1">
    <source>
        <dbReference type="EMBL" id="PSS07064.1"/>
    </source>
</evidence>
<dbReference type="Proteomes" id="UP000241818">
    <property type="component" value="Unassembled WGS sequence"/>
</dbReference>
<gene>
    <name evidence="1" type="ORF">M430DRAFT_192133</name>
</gene>
<sequence>MPSSVFPESNIIAMANSHNLCPVVCTSTCTSTSTCASTCTFTYIPTCISTCTSAWATALISISVPTSPWLSRGGRLSSRLLC</sequence>
<accession>A0A2T3AQ11</accession>